<dbReference type="RefSeq" id="WP_267646376.1">
    <property type="nucleotide sequence ID" value="NZ_JANHGR010000001.1"/>
</dbReference>
<dbReference type="AlphaFoldDB" id="A0ABD6BS18"/>
<accession>A0ABD6BS18</accession>
<proteinExistence type="predicted"/>
<dbReference type="PROSITE" id="PS51318">
    <property type="entry name" value="TAT"/>
    <property type="match status" value="1"/>
</dbReference>
<evidence type="ECO:0000313" key="1">
    <source>
        <dbReference type="EMBL" id="MFD1567405.1"/>
    </source>
</evidence>
<reference evidence="1 2" key="1">
    <citation type="journal article" date="2019" name="Int. J. Syst. Evol. Microbiol.">
        <title>The Global Catalogue of Microorganisms (GCM) 10K type strain sequencing project: providing services to taxonomists for standard genome sequencing and annotation.</title>
        <authorList>
            <consortium name="The Broad Institute Genomics Platform"/>
            <consortium name="The Broad Institute Genome Sequencing Center for Infectious Disease"/>
            <person name="Wu L."/>
            <person name="Ma J."/>
        </authorList>
    </citation>
    <scope>NUCLEOTIDE SEQUENCE [LARGE SCALE GENOMIC DNA]</scope>
    <source>
        <strain evidence="1 2">CGMCC 1.12859</strain>
    </source>
</reference>
<dbReference type="EMBL" id="JBHUCZ010000003">
    <property type="protein sequence ID" value="MFD1567405.1"/>
    <property type="molecule type" value="Genomic_DNA"/>
</dbReference>
<dbReference type="InterPro" id="IPR006311">
    <property type="entry name" value="TAT_signal"/>
</dbReference>
<dbReference type="PROSITE" id="PS51257">
    <property type="entry name" value="PROKAR_LIPOPROTEIN"/>
    <property type="match status" value="1"/>
</dbReference>
<gene>
    <name evidence="1" type="ORF">ACFSAU_07860</name>
</gene>
<dbReference type="Proteomes" id="UP001597139">
    <property type="component" value="Unassembled WGS sequence"/>
</dbReference>
<sequence>MPHSRRRFLSTAASLSIAGIAGCSSATEGLSDAAGAVGSQGIEEQKAVIDRFIAGVNENDVDAVDAATTGWAAGGFTGENIDEYTLERGDLSRTNSEDGRATLKADLTITHDGESRTDRTSFVVVDLVDGWGVDQILVSGGFVVGGTTLAPPMASIASSYDRNATSNEGTGVLTLTHESEGTLPTNEMSVHGTITDPDGAGPDITTDGAVVRDATGRSRFSSGDTLTIGVEHEYDVSVHYTKENTGDTVFLGEFSHS</sequence>
<name>A0ABD6BS18_9EURY</name>
<evidence type="ECO:0000313" key="2">
    <source>
        <dbReference type="Proteomes" id="UP001597139"/>
    </source>
</evidence>
<protein>
    <submittedName>
        <fullName evidence="1">Uncharacterized protein</fullName>
    </submittedName>
</protein>
<organism evidence="1 2">
    <name type="scientific">Halolamina litorea</name>
    <dbReference type="NCBI Taxonomy" id="1515593"/>
    <lineage>
        <taxon>Archaea</taxon>
        <taxon>Methanobacteriati</taxon>
        <taxon>Methanobacteriota</taxon>
        <taxon>Stenosarchaea group</taxon>
        <taxon>Halobacteria</taxon>
        <taxon>Halobacteriales</taxon>
        <taxon>Haloferacaceae</taxon>
    </lineage>
</organism>
<keyword evidence="2" id="KW-1185">Reference proteome</keyword>
<comment type="caution">
    <text evidence="1">The sequence shown here is derived from an EMBL/GenBank/DDBJ whole genome shotgun (WGS) entry which is preliminary data.</text>
</comment>